<accession>A0AAC9JTM0</accession>
<dbReference type="GO" id="GO:0015074">
    <property type="term" value="P:DNA integration"/>
    <property type="evidence" value="ECO:0007669"/>
    <property type="project" value="InterPro"/>
</dbReference>
<sequence>MPTDNTSLVENAAHPNPGSVQARAQARAPGASPGPECAPPLSSSTRRGEPTGKPHTANTRLAYAKDWKHFSAWCRRSGRAAPAPDPQTIALYIEACAIGDASSRPLSRATIERRLCAIAWNAAQRGQTFDRSSPAIARALANLRRQPDLARRREAADAADILAMLGTLPHDLRGLRDRAILLLGFAAGLRRSQIVGLDIGRAAASSRGAVEIDGEGLRLRLREADGWLEATVGRGSGESTCPVAAVERWIRFARLGDGPLFRRIGRDGRTVADARLADKHVARLVRRAALAAGLDADRTREGSAPIFGADALRAGRTFATVAGARRTRLPGSEGADRRGHFLVNFTKALGL</sequence>
<dbReference type="RefSeq" id="WP_083586062.1">
    <property type="nucleotide sequence ID" value="NZ_CP018096.1"/>
</dbReference>
<gene>
    <name evidence="4" type="ORF">BOQ54_17810</name>
</gene>
<organism evidence="4 5">
    <name type="scientific">Chelatococcus daeguensis</name>
    <dbReference type="NCBI Taxonomy" id="444444"/>
    <lineage>
        <taxon>Bacteria</taxon>
        <taxon>Pseudomonadati</taxon>
        <taxon>Pseudomonadota</taxon>
        <taxon>Alphaproteobacteria</taxon>
        <taxon>Hyphomicrobiales</taxon>
        <taxon>Chelatococcaceae</taxon>
        <taxon>Chelatococcus</taxon>
    </lineage>
</organism>
<dbReference type="InterPro" id="IPR011010">
    <property type="entry name" value="DNA_brk_join_enz"/>
</dbReference>
<dbReference type="InterPro" id="IPR010998">
    <property type="entry name" value="Integrase_recombinase_N"/>
</dbReference>
<dbReference type="GO" id="GO:0003677">
    <property type="term" value="F:DNA binding"/>
    <property type="evidence" value="ECO:0007669"/>
    <property type="project" value="UniProtKB-KW"/>
</dbReference>
<evidence type="ECO:0008006" key="6">
    <source>
        <dbReference type="Google" id="ProtNLM"/>
    </source>
</evidence>
<feature type="region of interest" description="Disordered" evidence="3">
    <location>
        <begin position="1"/>
        <end position="60"/>
    </location>
</feature>
<keyword evidence="5" id="KW-1185">Reference proteome</keyword>
<dbReference type="InterPro" id="IPR013762">
    <property type="entry name" value="Integrase-like_cat_sf"/>
</dbReference>
<dbReference type="AlphaFoldDB" id="A0AAC9JTM0"/>
<dbReference type="EMBL" id="CP018096">
    <property type="protein sequence ID" value="APF39359.1"/>
    <property type="molecule type" value="Genomic_DNA"/>
</dbReference>
<proteinExistence type="predicted"/>
<geneLocation type="plasmid" evidence="5">
    <name>ptad1</name>
</geneLocation>
<evidence type="ECO:0000256" key="1">
    <source>
        <dbReference type="ARBA" id="ARBA00023125"/>
    </source>
</evidence>
<evidence type="ECO:0000256" key="2">
    <source>
        <dbReference type="ARBA" id="ARBA00023172"/>
    </source>
</evidence>
<name>A0AAC9JTM0_9HYPH</name>
<protein>
    <recommendedName>
        <fullName evidence="6">Integrase</fullName>
    </recommendedName>
</protein>
<dbReference type="SUPFAM" id="SSF47823">
    <property type="entry name" value="lambda integrase-like, N-terminal domain"/>
    <property type="match status" value="1"/>
</dbReference>
<evidence type="ECO:0000313" key="4">
    <source>
        <dbReference type="EMBL" id="APF39359.1"/>
    </source>
</evidence>
<evidence type="ECO:0000313" key="5">
    <source>
        <dbReference type="Proteomes" id="UP000182703"/>
    </source>
</evidence>
<keyword evidence="4" id="KW-0614">Plasmid</keyword>
<keyword evidence="1" id="KW-0238">DNA-binding</keyword>
<dbReference type="Proteomes" id="UP000182703">
    <property type="component" value="Plasmid pTAD1"/>
</dbReference>
<dbReference type="SUPFAM" id="SSF56349">
    <property type="entry name" value="DNA breaking-rejoining enzymes"/>
    <property type="match status" value="1"/>
</dbReference>
<dbReference type="Gene3D" id="1.10.443.10">
    <property type="entry name" value="Intergrase catalytic core"/>
    <property type="match status" value="1"/>
</dbReference>
<dbReference type="KEGG" id="cdq:BOQ54_17810"/>
<evidence type="ECO:0000256" key="3">
    <source>
        <dbReference type="SAM" id="MobiDB-lite"/>
    </source>
</evidence>
<dbReference type="Gene3D" id="1.10.150.130">
    <property type="match status" value="1"/>
</dbReference>
<keyword evidence="2" id="KW-0233">DNA recombination</keyword>
<dbReference type="GO" id="GO:0006310">
    <property type="term" value="P:DNA recombination"/>
    <property type="evidence" value="ECO:0007669"/>
    <property type="project" value="UniProtKB-KW"/>
</dbReference>
<reference evidence="4 5" key="1">
    <citation type="submission" date="2016-11" db="EMBL/GenBank/DDBJ databases">
        <title>Complete genome sequence of the aerobically denitrifying bacterium Chelatococcus daeguensis TAD1.</title>
        <authorList>
            <person name="Yang Y."/>
            <person name="Huang S."/>
            <person name="Lin E."/>
        </authorList>
    </citation>
    <scope>NUCLEOTIDE SEQUENCE [LARGE SCALE GENOMIC DNA]</scope>
    <source>
        <strain evidence="4 5">TAD1</strain>
        <plasmid evidence="5">ptad1</plasmid>
    </source>
</reference>